<name>A0AAD8QR54_LOLMU</name>
<evidence type="ECO:0000313" key="2">
    <source>
        <dbReference type="EMBL" id="KAK1605759.1"/>
    </source>
</evidence>
<accession>A0AAD8QR54</accession>
<gene>
    <name evidence="2" type="ORF">QYE76_029432</name>
</gene>
<protein>
    <submittedName>
        <fullName evidence="2">Uncharacterized protein</fullName>
    </submittedName>
</protein>
<feature type="compositionally biased region" description="Basic and acidic residues" evidence="1">
    <location>
        <begin position="1"/>
        <end position="39"/>
    </location>
</feature>
<feature type="compositionally biased region" description="Acidic residues" evidence="1">
    <location>
        <begin position="149"/>
        <end position="159"/>
    </location>
</feature>
<feature type="region of interest" description="Disordered" evidence="1">
    <location>
        <begin position="144"/>
        <end position="213"/>
    </location>
</feature>
<evidence type="ECO:0000256" key="1">
    <source>
        <dbReference type="SAM" id="MobiDB-lite"/>
    </source>
</evidence>
<sequence>MDVKLDMELDMKISRGRAREEREECAREKKKSGRSENPSDRPQPAARSRPGRPAANRRSISDNKIVNQENKNSADIITWREYEALRNEMRREFHTKDDELKGTVDEIKQTLNATNETVTGLADKMTDMQRNIADMLLAIENLTAQQQQQDDDEDPELEDDAHNARGAPRGHRPRGWVPLGRNGHGQDEEDGLGKPKFSIPKFEGGADVEEYLT</sequence>
<dbReference type="Proteomes" id="UP001231189">
    <property type="component" value="Unassembled WGS sequence"/>
</dbReference>
<keyword evidence="3" id="KW-1185">Reference proteome</keyword>
<reference evidence="2" key="1">
    <citation type="submission" date="2023-07" db="EMBL/GenBank/DDBJ databases">
        <title>A chromosome-level genome assembly of Lolium multiflorum.</title>
        <authorList>
            <person name="Chen Y."/>
            <person name="Copetti D."/>
            <person name="Kolliker R."/>
            <person name="Studer B."/>
        </authorList>
    </citation>
    <scope>NUCLEOTIDE SEQUENCE</scope>
    <source>
        <strain evidence="2">02402/16</strain>
        <tissue evidence="2">Leaf</tissue>
    </source>
</reference>
<proteinExistence type="predicted"/>
<organism evidence="2 3">
    <name type="scientific">Lolium multiflorum</name>
    <name type="common">Italian ryegrass</name>
    <name type="synonym">Lolium perenne subsp. multiflorum</name>
    <dbReference type="NCBI Taxonomy" id="4521"/>
    <lineage>
        <taxon>Eukaryota</taxon>
        <taxon>Viridiplantae</taxon>
        <taxon>Streptophyta</taxon>
        <taxon>Embryophyta</taxon>
        <taxon>Tracheophyta</taxon>
        <taxon>Spermatophyta</taxon>
        <taxon>Magnoliopsida</taxon>
        <taxon>Liliopsida</taxon>
        <taxon>Poales</taxon>
        <taxon>Poaceae</taxon>
        <taxon>BOP clade</taxon>
        <taxon>Pooideae</taxon>
        <taxon>Poodae</taxon>
        <taxon>Poeae</taxon>
        <taxon>Poeae Chloroplast Group 2 (Poeae type)</taxon>
        <taxon>Loliodinae</taxon>
        <taxon>Loliinae</taxon>
        <taxon>Lolium</taxon>
    </lineage>
</organism>
<evidence type="ECO:0000313" key="3">
    <source>
        <dbReference type="Proteomes" id="UP001231189"/>
    </source>
</evidence>
<comment type="caution">
    <text evidence="2">The sequence shown here is derived from an EMBL/GenBank/DDBJ whole genome shotgun (WGS) entry which is preliminary data.</text>
</comment>
<feature type="compositionally biased region" description="Low complexity" evidence="1">
    <location>
        <begin position="42"/>
        <end position="58"/>
    </location>
</feature>
<dbReference type="AlphaFoldDB" id="A0AAD8QR54"/>
<feature type="region of interest" description="Disordered" evidence="1">
    <location>
        <begin position="1"/>
        <end position="67"/>
    </location>
</feature>
<dbReference type="EMBL" id="JAUUTY010000007">
    <property type="protein sequence ID" value="KAK1605759.1"/>
    <property type="molecule type" value="Genomic_DNA"/>
</dbReference>